<name>A0A4R7YZT4_9FIRM</name>
<dbReference type="RefSeq" id="WP_111572511.1">
    <property type="nucleotide sequence ID" value="NZ_QLME01000014.1"/>
</dbReference>
<dbReference type="EMBL" id="SODA01000013">
    <property type="protein sequence ID" value="TDW03065.1"/>
    <property type="molecule type" value="Genomic_DNA"/>
</dbReference>
<evidence type="ECO:0000313" key="1">
    <source>
        <dbReference type="EMBL" id="TDW03065.1"/>
    </source>
</evidence>
<gene>
    <name evidence="1" type="ORF">C8C77_11334</name>
</gene>
<dbReference type="Proteomes" id="UP000294697">
    <property type="component" value="Unassembled WGS sequence"/>
</dbReference>
<evidence type="ECO:0000313" key="2">
    <source>
        <dbReference type="Proteomes" id="UP000294697"/>
    </source>
</evidence>
<accession>A0A4R7YZT4</accession>
<organism evidence="1 2">
    <name type="scientific">Halanaerobium saccharolyticum</name>
    <dbReference type="NCBI Taxonomy" id="43595"/>
    <lineage>
        <taxon>Bacteria</taxon>
        <taxon>Bacillati</taxon>
        <taxon>Bacillota</taxon>
        <taxon>Clostridia</taxon>
        <taxon>Halanaerobiales</taxon>
        <taxon>Halanaerobiaceae</taxon>
        <taxon>Halanaerobium</taxon>
    </lineage>
</organism>
<dbReference type="OrthoDB" id="2111631at2"/>
<reference evidence="1 2" key="1">
    <citation type="submission" date="2019-03" db="EMBL/GenBank/DDBJ databases">
        <title>Subsurface microbial communities from deep shales in Ohio and West Virginia, USA.</title>
        <authorList>
            <person name="Wrighton K."/>
        </authorList>
    </citation>
    <scope>NUCLEOTIDE SEQUENCE [LARGE SCALE GENOMIC DNA]</scope>
    <source>
        <strain evidence="1 2">MSL9.2</strain>
    </source>
</reference>
<sequence>MKLKSIIIKLIIILFLVCPLQAAELENYYIQTSFHTHHYSQKDYQNNEQNLIGLEKHYSDNDLCGIAFFNNTYEQDTFYIYKGTNYHLFSVGRTEITAKFTYGIVHGYDDEDGRYSTWMHEMGTFPAAVFSFGLRREPFRLDIIPFADAGILVTGGVEF</sequence>
<proteinExistence type="predicted"/>
<comment type="caution">
    <text evidence="1">The sequence shown here is derived from an EMBL/GenBank/DDBJ whole genome shotgun (WGS) entry which is preliminary data.</text>
</comment>
<dbReference type="AlphaFoldDB" id="A0A4R7YZT4"/>
<protein>
    <submittedName>
        <fullName evidence="1">Uncharacterized protein</fullName>
    </submittedName>
</protein>